<dbReference type="PROSITE" id="PS51257">
    <property type="entry name" value="PROKAR_LIPOPROTEIN"/>
    <property type="match status" value="1"/>
</dbReference>
<evidence type="ECO:0000313" key="2">
    <source>
        <dbReference type="EMBL" id="MBD0849462.1"/>
    </source>
</evidence>
<dbReference type="Proteomes" id="UP000598350">
    <property type="component" value="Unassembled WGS sequence"/>
</dbReference>
<reference evidence="2 3" key="1">
    <citation type="submission" date="2020-05" db="EMBL/GenBank/DDBJ databases">
        <title>The draft genome sequence of Maribacter arenosus CAU 1321.</title>
        <authorList>
            <person name="Mu L."/>
        </authorList>
    </citation>
    <scope>NUCLEOTIDE SEQUENCE [LARGE SCALE GENOMIC DNA]</scope>
    <source>
        <strain evidence="2 3">CAU 1321</strain>
    </source>
</reference>
<comment type="similarity">
    <text evidence="1">Belongs to the Cu-Zn superoxide dismutase family.</text>
</comment>
<organism evidence="2 3">
    <name type="scientific">Maribacter arenosus</name>
    <dbReference type="NCBI Taxonomy" id="1854708"/>
    <lineage>
        <taxon>Bacteria</taxon>
        <taxon>Pseudomonadati</taxon>
        <taxon>Bacteroidota</taxon>
        <taxon>Flavobacteriia</taxon>
        <taxon>Flavobacteriales</taxon>
        <taxon>Flavobacteriaceae</taxon>
        <taxon>Maribacter</taxon>
    </lineage>
</organism>
<dbReference type="InterPro" id="IPR036423">
    <property type="entry name" value="SOD-like_Cu/Zn_dom_sf"/>
</dbReference>
<name>A0ABR7VA84_9FLAO</name>
<dbReference type="EMBL" id="JABTCG010000001">
    <property type="protein sequence ID" value="MBD0849462.1"/>
    <property type="molecule type" value="Genomic_DNA"/>
</dbReference>
<evidence type="ECO:0000313" key="3">
    <source>
        <dbReference type="Proteomes" id="UP000598350"/>
    </source>
</evidence>
<dbReference type="Gene3D" id="2.60.40.200">
    <property type="entry name" value="Superoxide dismutase, copper/zinc binding domain"/>
    <property type="match status" value="1"/>
</dbReference>
<dbReference type="RefSeq" id="WP_188312586.1">
    <property type="nucleotide sequence ID" value="NZ_JABTCG010000001.1"/>
</dbReference>
<accession>A0ABR7VA84</accession>
<dbReference type="SUPFAM" id="SSF49329">
    <property type="entry name" value="Cu,Zn superoxide dismutase-like"/>
    <property type="match status" value="1"/>
</dbReference>
<proteinExistence type="inferred from homology"/>
<gene>
    <name evidence="2" type="ORF">HPE63_02185</name>
</gene>
<sequence>MKSSLSFLALTLALVFIGCSKDDVAKAVILQSVEYQIYDVSNSGVSGTVTFTQEDNGSTHVLIELQGAYTATNPAFIRFNSAAEGGSVAITLKVCECSISNTTITNLDNGNPITYEGLLGLNGHVTIHANSSNQSAILAVADIGANAN</sequence>
<keyword evidence="3" id="KW-1185">Reference proteome</keyword>
<protein>
    <recommendedName>
        <fullName evidence="4">CHRD domain-containing protein</fullName>
    </recommendedName>
</protein>
<evidence type="ECO:0008006" key="4">
    <source>
        <dbReference type="Google" id="ProtNLM"/>
    </source>
</evidence>
<evidence type="ECO:0000256" key="1">
    <source>
        <dbReference type="ARBA" id="ARBA00010457"/>
    </source>
</evidence>
<comment type="caution">
    <text evidence="2">The sequence shown here is derived from an EMBL/GenBank/DDBJ whole genome shotgun (WGS) entry which is preliminary data.</text>
</comment>